<evidence type="ECO:0000256" key="7">
    <source>
        <dbReference type="ARBA" id="ARBA00023242"/>
    </source>
</evidence>
<keyword evidence="7" id="KW-0539">Nucleus</keyword>
<keyword evidence="5" id="KW-0479">Metal-binding</keyword>
<proteinExistence type="inferred from homology"/>
<dbReference type="InterPro" id="IPR045249">
    <property type="entry name" value="HARBI1-like"/>
</dbReference>
<dbReference type="GO" id="GO:0004518">
    <property type="term" value="F:nuclease activity"/>
    <property type="evidence" value="ECO:0007669"/>
    <property type="project" value="UniProtKB-KW"/>
</dbReference>
<comment type="similarity">
    <text evidence="3">Belongs to the HARBI1 family.</text>
</comment>
<accession>A0A482WVE4</accession>
<protein>
    <recommendedName>
        <fullName evidence="8">DDE Tnp4 domain-containing protein</fullName>
    </recommendedName>
</protein>
<dbReference type="STRING" id="195883.A0A482WVE4"/>
<dbReference type="PANTHER" id="PTHR22930">
    <property type="match status" value="1"/>
</dbReference>
<keyword evidence="10" id="KW-1185">Reference proteome</keyword>
<dbReference type="GO" id="GO:0005634">
    <property type="term" value="C:nucleus"/>
    <property type="evidence" value="ECO:0007669"/>
    <property type="project" value="UniProtKB-SubCell"/>
</dbReference>
<sequence>MQLYYLVLFYRFLATGDRFQYIHFNHRVGATTAGKIVAETCTAIWSVMSPMFLMTDPSPEKWKEISVRFEELWNFPNCCGAIDGKHVRIEAPWNSGSLFFNYKSYHSIILQAVVDAEGKFVAVDVGEAGKHSDGGVFHSSTFGRLFNDKKLNLPKPKTLFKTKTTNFPYVFVADEAYALSRHMMTPFNKNSLTRERRIYNYRQSRARRIVECAFGMMAKKFRVFELAMLTHPDKTKIIVLACCVLHNVIRVKEGTMSQVYDEMMNIEVECDNKQETSRARAAKAAYNIRENFKEYFNTEGSVPWQDQMAFV</sequence>
<dbReference type="Proteomes" id="UP000291343">
    <property type="component" value="Unassembled WGS sequence"/>
</dbReference>
<reference evidence="9 10" key="1">
    <citation type="journal article" date="2017" name="Gigascience">
        <title>Genome sequence of the small brown planthopper, Laodelphax striatellus.</title>
        <authorList>
            <person name="Zhu J."/>
            <person name="Jiang F."/>
            <person name="Wang X."/>
            <person name="Yang P."/>
            <person name="Bao Y."/>
            <person name="Zhao W."/>
            <person name="Wang W."/>
            <person name="Lu H."/>
            <person name="Wang Q."/>
            <person name="Cui N."/>
            <person name="Li J."/>
            <person name="Chen X."/>
            <person name="Luo L."/>
            <person name="Yu J."/>
            <person name="Kang L."/>
            <person name="Cui F."/>
        </authorList>
    </citation>
    <scope>NUCLEOTIDE SEQUENCE [LARGE SCALE GENOMIC DNA]</scope>
    <source>
        <strain evidence="9">Lst14</strain>
    </source>
</reference>
<keyword evidence="6" id="KW-0378">Hydrolase</keyword>
<evidence type="ECO:0000256" key="6">
    <source>
        <dbReference type="ARBA" id="ARBA00022801"/>
    </source>
</evidence>
<name>A0A482WVE4_LAOST</name>
<dbReference type="OrthoDB" id="6604793at2759"/>
<dbReference type="EMBL" id="QKKF02023800">
    <property type="protein sequence ID" value="RZF37589.1"/>
    <property type="molecule type" value="Genomic_DNA"/>
</dbReference>
<dbReference type="InterPro" id="IPR027806">
    <property type="entry name" value="HARBI1_dom"/>
</dbReference>
<feature type="domain" description="DDE Tnp4" evidence="8">
    <location>
        <begin position="82"/>
        <end position="247"/>
    </location>
</feature>
<evidence type="ECO:0000259" key="8">
    <source>
        <dbReference type="Pfam" id="PF13359"/>
    </source>
</evidence>
<dbReference type="PANTHER" id="PTHR22930:SF269">
    <property type="entry name" value="NUCLEASE HARBI1-LIKE PROTEIN"/>
    <property type="match status" value="1"/>
</dbReference>
<comment type="caution">
    <text evidence="9">The sequence shown here is derived from an EMBL/GenBank/DDBJ whole genome shotgun (WGS) entry which is preliminary data.</text>
</comment>
<dbReference type="Pfam" id="PF13359">
    <property type="entry name" value="DDE_Tnp_4"/>
    <property type="match status" value="1"/>
</dbReference>
<evidence type="ECO:0000256" key="5">
    <source>
        <dbReference type="ARBA" id="ARBA00022723"/>
    </source>
</evidence>
<evidence type="ECO:0000313" key="9">
    <source>
        <dbReference type="EMBL" id="RZF37589.1"/>
    </source>
</evidence>
<dbReference type="GO" id="GO:0046872">
    <property type="term" value="F:metal ion binding"/>
    <property type="evidence" value="ECO:0007669"/>
    <property type="project" value="UniProtKB-KW"/>
</dbReference>
<keyword evidence="4" id="KW-0540">Nuclease</keyword>
<organism evidence="9 10">
    <name type="scientific">Laodelphax striatellus</name>
    <name type="common">Small brown planthopper</name>
    <name type="synonym">Delphax striatella</name>
    <dbReference type="NCBI Taxonomy" id="195883"/>
    <lineage>
        <taxon>Eukaryota</taxon>
        <taxon>Metazoa</taxon>
        <taxon>Ecdysozoa</taxon>
        <taxon>Arthropoda</taxon>
        <taxon>Hexapoda</taxon>
        <taxon>Insecta</taxon>
        <taxon>Pterygota</taxon>
        <taxon>Neoptera</taxon>
        <taxon>Paraneoptera</taxon>
        <taxon>Hemiptera</taxon>
        <taxon>Auchenorrhyncha</taxon>
        <taxon>Fulgoroidea</taxon>
        <taxon>Delphacidae</taxon>
        <taxon>Criomorphinae</taxon>
        <taxon>Laodelphax</taxon>
    </lineage>
</organism>
<comment type="subcellular location">
    <subcellularLocation>
        <location evidence="2">Nucleus</location>
    </subcellularLocation>
</comment>
<evidence type="ECO:0000256" key="1">
    <source>
        <dbReference type="ARBA" id="ARBA00001968"/>
    </source>
</evidence>
<dbReference type="InParanoid" id="A0A482WVE4"/>
<gene>
    <name evidence="9" type="ORF">LSTR_LSTR003154</name>
</gene>
<dbReference type="AlphaFoldDB" id="A0A482WVE4"/>
<evidence type="ECO:0000313" key="10">
    <source>
        <dbReference type="Proteomes" id="UP000291343"/>
    </source>
</evidence>
<evidence type="ECO:0000256" key="3">
    <source>
        <dbReference type="ARBA" id="ARBA00006958"/>
    </source>
</evidence>
<evidence type="ECO:0000256" key="2">
    <source>
        <dbReference type="ARBA" id="ARBA00004123"/>
    </source>
</evidence>
<comment type="cofactor">
    <cofactor evidence="1">
        <name>a divalent metal cation</name>
        <dbReference type="ChEBI" id="CHEBI:60240"/>
    </cofactor>
</comment>
<evidence type="ECO:0000256" key="4">
    <source>
        <dbReference type="ARBA" id="ARBA00022722"/>
    </source>
</evidence>
<dbReference type="GO" id="GO:0016787">
    <property type="term" value="F:hydrolase activity"/>
    <property type="evidence" value="ECO:0007669"/>
    <property type="project" value="UniProtKB-KW"/>
</dbReference>